<comment type="caution">
    <text evidence="5">The sequence shown here is derived from an EMBL/GenBank/DDBJ whole genome shotgun (WGS) entry which is preliminary data.</text>
</comment>
<dbReference type="EMBL" id="MJLX01000110">
    <property type="protein sequence ID" value="RLM16360.1"/>
    <property type="molecule type" value="Genomic_DNA"/>
</dbReference>
<evidence type="ECO:0000256" key="2">
    <source>
        <dbReference type="ARBA" id="ARBA00022692"/>
    </source>
</evidence>
<dbReference type="PANTHER" id="PTHR38452">
    <property type="entry name" value="UPF0756 MEMBRANE PROTEIN YEAL"/>
    <property type="match status" value="1"/>
</dbReference>
<keyword evidence="1" id="KW-1003">Cell membrane</keyword>
<evidence type="ECO:0000313" key="6">
    <source>
        <dbReference type="Proteomes" id="UP000285972"/>
    </source>
</evidence>
<dbReference type="InterPro" id="IPR007382">
    <property type="entry name" value="UPF0756_TM"/>
</dbReference>
<reference evidence="5 6" key="1">
    <citation type="submission" date="2016-09" db="EMBL/GenBank/DDBJ databases">
        <authorList>
            <person name="Doonan J."/>
            <person name="Pachebat J.A."/>
            <person name="Golyshin P.N."/>
            <person name="Denman S."/>
            <person name="Mcdonald J.E."/>
        </authorList>
    </citation>
    <scope>NUCLEOTIDE SEQUENCE [LARGE SCALE GENOMIC DNA]</scope>
    <source>
        <strain evidence="5 6">FRB141</strain>
    </source>
</reference>
<organism evidence="5 6">
    <name type="scientific">Brenneria goodwinii</name>
    <dbReference type="NCBI Taxonomy" id="1109412"/>
    <lineage>
        <taxon>Bacteria</taxon>
        <taxon>Pseudomonadati</taxon>
        <taxon>Pseudomonadota</taxon>
        <taxon>Gammaproteobacteria</taxon>
        <taxon>Enterobacterales</taxon>
        <taxon>Pectobacteriaceae</taxon>
        <taxon>Brenneria</taxon>
    </lineage>
</organism>
<protein>
    <submittedName>
        <fullName evidence="5">Uncharacterized protein</fullName>
    </submittedName>
</protein>
<dbReference type="PANTHER" id="PTHR38452:SF1">
    <property type="entry name" value="UPF0756 MEMBRANE PROTEIN YEAL"/>
    <property type="match status" value="1"/>
</dbReference>
<name>A0AAE8EMA3_9GAMM</name>
<proteinExistence type="predicted"/>
<dbReference type="Pfam" id="PF04284">
    <property type="entry name" value="DUF441"/>
    <property type="match status" value="1"/>
</dbReference>
<dbReference type="GO" id="GO:0005886">
    <property type="term" value="C:plasma membrane"/>
    <property type="evidence" value="ECO:0007669"/>
    <property type="project" value="TreeGrafter"/>
</dbReference>
<evidence type="ECO:0000256" key="4">
    <source>
        <dbReference type="ARBA" id="ARBA00023136"/>
    </source>
</evidence>
<dbReference type="AlphaFoldDB" id="A0AAE8EMA3"/>
<dbReference type="Proteomes" id="UP000285972">
    <property type="component" value="Unassembled WGS sequence"/>
</dbReference>
<keyword evidence="4" id="KW-0472">Membrane</keyword>
<evidence type="ECO:0000256" key="1">
    <source>
        <dbReference type="ARBA" id="ARBA00022475"/>
    </source>
</evidence>
<gene>
    <name evidence="5" type="ORF">BIY26_22385</name>
</gene>
<evidence type="ECO:0000256" key="3">
    <source>
        <dbReference type="ARBA" id="ARBA00022989"/>
    </source>
</evidence>
<keyword evidence="2" id="KW-0812">Transmembrane</keyword>
<evidence type="ECO:0000313" key="5">
    <source>
        <dbReference type="EMBL" id="RLM16360.1"/>
    </source>
</evidence>
<keyword evidence="3" id="KW-1133">Transmembrane helix</keyword>
<accession>A0AAE8EMA3</accession>
<sequence length="59" mass="6566">MFFLLSVRITPLNRFFLWIDRYGRTIGVIVLTIGVMVPIASGKISASTCVLYISEAADE</sequence>